<accession>A0A409VVG7</accession>
<dbReference type="InParanoid" id="A0A409VVG7"/>
<sequence length="181" mass="20854">MDTTPIPNSPAAEPESLNEPIEKVQGDEQPWPRKITMVRDSRKGMFYVPKKCPGLRNSRPSKGKIVYPQVYSIPLSHPDMKFFLRKYWPVPLAEDEDFHDLYKMFLTPFRGRPKELDSIAHLLVPVKSGGIWEPLGVVITHNLTQEGLDTMARADEIVDKIHQIFEFDREAAWYCFAQPSD</sequence>
<evidence type="ECO:0000313" key="3">
    <source>
        <dbReference type="Proteomes" id="UP000284842"/>
    </source>
</evidence>
<reference evidence="2 3" key="1">
    <citation type="journal article" date="2018" name="Evol. Lett.">
        <title>Horizontal gene cluster transfer increased hallucinogenic mushroom diversity.</title>
        <authorList>
            <person name="Reynolds H.T."/>
            <person name="Vijayakumar V."/>
            <person name="Gluck-Thaler E."/>
            <person name="Korotkin H.B."/>
            <person name="Matheny P.B."/>
            <person name="Slot J.C."/>
        </authorList>
    </citation>
    <scope>NUCLEOTIDE SEQUENCE [LARGE SCALE GENOMIC DNA]</scope>
    <source>
        <strain evidence="2 3">2629</strain>
    </source>
</reference>
<comment type="caution">
    <text evidence="2">The sequence shown here is derived from an EMBL/GenBank/DDBJ whole genome shotgun (WGS) entry which is preliminary data.</text>
</comment>
<gene>
    <name evidence="2" type="ORF">CVT24_013080</name>
</gene>
<dbReference type="EMBL" id="NHTK01005960">
    <property type="protein sequence ID" value="PPQ70255.1"/>
    <property type="molecule type" value="Genomic_DNA"/>
</dbReference>
<feature type="region of interest" description="Disordered" evidence="1">
    <location>
        <begin position="1"/>
        <end position="32"/>
    </location>
</feature>
<organism evidence="2 3">
    <name type="scientific">Panaeolus cyanescens</name>
    <dbReference type="NCBI Taxonomy" id="181874"/>
    <lineage>
        <taxon>Eukaryota</taxon>
        <taxon>Fungi</taxon>
        <taxon>Dikarya</taxon>
        <taxon>Basidiomycota</taxon>
        <taxon>Agaricomycotina</taxon>
        <taxon>Agaricomycetes</taxon>
        <taxon>Agaricomycetidae</taxon>
        <taxon>Agaricales</taxon>
        <taxon>Agaricineae</taxon>
        <taxon>Galeropsidaceae</taxon>
        <taxon>Panaeolus</taxon>
    </lineage>
</organism>
<keyword evidence="3" id="KW-1185">Reference proteome</keyword>
<proteinExistence type="predicted"/>
<protein>
    <submittedName>
        <fullName evidence="2">Uncharacterized protein</fullName>
    </submittedName>
</protein>
<dbReference type="AlphaFoldDB" id="A0A409VVG7"/>
<dbReference type="Proteomes" id="UP000284842">
    <property type="component" value="Unassembled WGS sequence"/>
</dbReference>
<evidence type="ECO:0000256" key="1">
    <source>
        <dbReference type="SAM" id="MobiDB-lite"/>
    </source>
</evidence>
<evidence type="ECO:0000313" key="2">
    <source>
        <dbReference type="EMBL" id="PPQ70255.1"/>
    </source>
</evidence>
<name>A0A409VVG7_9AGAR</name>